<dbReference type="SUPFAM" id="SSF52743">
    <property type="entry name" value="Subtilisin-like"/>
    <property type="match status" value="1"/>
</dbReference>
<keyword evidence="4 8" id="KW-0378">Hydrolase</keyword>
<dbReference type="InterPro" id="IPR023827">
    <property type="entry name" value="Peptidase_S8_Asp-AS"/>
</dbReference>
<proteinExistence type="inferred from homology"/>
<dbReference type="InterPro" id="IPR015500">
    <property type="entry name" value="Peptidase_S8_subtilisin-rel"/>
</dbReference>
<comment type="similarity">
    <text evidence="1">Belongs to the peptidase S8 family. Furin subfamily.</text>
</comment>
<evidence type="ECO:0000313" key="13">
    <source>
        <dbReference type="Proteomes" id="UP001146793"/>
    </source>
</evidence>
<dbReference type="CDD" id="cd04059">
    <property type="entry name" value="Peptidases_S8_Protein_convertases_Kexins_Furin-like"/>
    <property type="match status" value="1"/>
</dbReference>
<evidence type="ECO:0000313" key="12">
    <source>
        <dbReference type="EMBL" id="KAJ3436506.1"/>
    </source>
</evidence>
<evidence type="ECO:0000256" key="2">
    <source>
        <dbReference type="ARBA" id="ARBA00022670"/>
    </source>
</evidence>
<keyword evidence="2 8" id="KW-0645">Protease</keyword>
<dbReference type="PROSITE" id="PS51892">
    <property type="entry name" value="SUBTILASE"/>
    <property type="match status" value="1"/>
</dbReference>
<feature type="active site" description="Charge relay system" evidence="7 8">
    <location>
        <position position="133"/>
    </location>
</feature>
<sequence>MVKGINLEGEYVVHFPFGVDPEEIANQAGFRILKQVKIANSNQYYVLQQDPTLTYNYDLLEEIAENITPNRILYYSKKDIAKTGYSPDDYLYADQFHLTNTGQFSSRVGIDANVKPVWDEGNLGSGVVVAVVDDGLLSSHEDISPNFLSEYSYDFCNDKDDPSPTDDENSHGTACGGVCCGANDGNTCGVGAAPEAQIVGRSVLCGATTSEFAQALGDNCESIHVSTNSWGPSGCDSSSCYYFSASYVEENAIIECSEIGRSGLGTIYLFAAGNEREDGGDVNQYGLTKLPQVITVAAIGPSGSIAYYSNEGSGILVSATSSGYNKEDQYTGIRTTTTGSTTSCTTGFGGTSSATPLVAGVVALILSENPQLTYWDIQGILIESARHIETDDESWQENGAEYYYSHDYGFGLVNAEQATILAQTWESYENLKNWTSTTYTVNMEIPDNDETGITVNFDMDLEENNITIIGGVVMILSIDHDQLGNVDISLTSPFGTVARLAKETNNYQTGITSYPFIAKCFYGELSQGSWKLQLKDLVSSNTGQLIDWQVKIYGIEPQDKTKIPYDDELPEDVDEEDDTDDSASVNMDQLITIGVVIAGVVVFVGLFSLCFRKKKEDLD</sequence>
<dbReference type="EMBL" id="JANTQA010000036">
    <property type="protein sequence ID" value="KAJ3436506.1"/>
    <property type="molecule type" value="Genomic_DNA"/>
</dbReference>
<evidence type="ECO:0000256" key="6">
    <source>
        <dbReference type="ARBA" id="ARBA00022837"/>
    </source>
</evidence>
<evidence type="ECO:0000256" key="3">
    <source>
        <dbReference type="ARBA" id="ARBA00022729"/>
    </source>
</evidence>
<dbReference type="PROSITE" id="PS00136">
    <property type="entry name" value="SUBTILASE_ASP"/>
    <property type="match status" value="1"/>
</dbReference>
<keyword evidence="10" id="KW-0812">Transmembrane</keyword>
<dbReference type="InterPro" id="IPR023828">
    <property type="entry name" value="Peptidase_S8_Ser-AS"/>
</dbReference>
<dbReference type="InterPro" id="IPR000209">
    <property type="entry name" value="Peptidase_S8/S53_dom"/>
</dbReference>
<name>A0AAV7Z5N7_9EUKA</name>
<evidence type="ECO:0000256" key="10">
    <source>
        <dbReference type="SAM" id="Phobius"/>
    </source>
</evidence>
<dbReference type="Pfam" id="PF01483">
    <property type="entry name" value="P_proprotein"/>
    <property type="match status" value="1"/>
</dbReference>
<dbReference type="GO" id="GO:0016485">
    <property type="term" value="P:protein processing"/>
    <property type="evidence" value="ECO:0007669"/>
    <property type="project" value="TreeGrafter"/>
</dbReference>
<keyword evidence="10" id="KW-0472">Membrane</keyword>
<dbReference type="PANTHER" id="PTHR42884">
    <property type="entry name" value="PROPROTEIN CONVERTASE SUBTILISIN/KEXIN-RELATED"/>
    <property type="match status" value="1"/>
</dbReference>
<dbReference type="GO" id="GO:0004252">
    <property type="term" value="F:serine-type endopeptidase activity"/>
    <property type="evidence" value="ECO:0007669"/>
    <property type="project" value="UniProtKB-UniRule"/>
</dbReference>
<feature type="compositionally biased region" description="Acidic residues" evidence="9">
    <location>
        <begin position="566"/>
        <end position="581"/>
    </location>
</feature>
<evidence type="ECO:0000259" key="11">
    <source>
        <dbReference type="PROSITE" id="PS51829"/>
    </source>
</evidence>
<dbReference type="SUPFAM" id="SSF49785">
    <property type="entry name" value="Galactose-binding domain-like"/>
    <property type="match status" value="1"/>
</dbReference>
<keyword evidence="6" id="KW-0106">Calcium</keyword>
<dbReference type="Gene3D" id="3.40.50.200">
    <property type="entry name" value="Peptidase S8/S53 domain"/>
    <property type="match status" value="1"/>
</dbReference>
<dbReference type="InterPro" id="IPR002884">
    <property type="entry name" value="P_dom"/>
</dbReference>
<comment type="caution">
    <text evidence="12">The sequence shown here is derived from an EMBL/GenBank/DDBJ whole genome shotgun (WGS) entry which is preliminary data.</text>
</comment>
<evidence type="ECO:0000256" key="8">
    <source>
        <dbReference type="PROSITE-ProRule" id="PRU01240"/>
    </source>
</evidence>
<dbReference type="PRINTS" id="PR00723">
    <property type="entry name" value="SUBTILISIN"/>
</dbReference>
<feature type="active site" description="Charge relay system" evidence="7 8">
    <location>
        <position position="352"/>
    </location>
</feature>
<organism evidence="12 13">
    <name type="scientific">Anaeramoeba flamelloides</name>
    <dbReference type="NCBI Taxonomy" id="1746091"/>
    <lineage>
        <taxon>Eukaryota</taxon>
        <taxon>Metamonada</taxon>
        <taxon>Anaeramoebidae</taxon>
        <taxon>Anaeramoeba</taxon>
    </lineage>
</organism>
<keyword evidence="5 8" id="KW-0720">Serine protease</keyword>
<evidence type="ECO:0000256" key="4">
    <source>
        <dbReference type="ARBA" id="ARBA00022801"/>
    </source>
</evidence>
<dbReference type="InterPro" id="IPR008979">
    <property type="entry name" value="Galactose-bd-like_sf"/>
</dbReference>
<gene>
    <name evidence="12" type="ORF">M0812_18564</name>
</gene>
<feature type="active site" description="Charge relay system" evidence="7 8">
    <location>
        <position position="171"/>
    </location>
</feature>
<feature type="transmembrane region" description="Helical" evidence="10">
    <location>
        <begin position="590"/>
        <end position="611"/>
    </location>
</feature>
<evidence type="ECO:0000256" key="9">
    <source>
        <dbReference type="SAM" id="MobiDB-lite"/>
    </source>
</evidence>
<evidence type="ECO:0000256" key="7">
    <source>
        <dbReference type="PIRSR" id="PIRSR615500-1"/>
    </source>
</evidence>
<keyword evidence="3" id="KW-0732">Signal</keyword>
<feature type="region of interest" description="Disordered" evidence="9">
    <location>
        <begin position="562"/>
        <end position="581"/>
    </location>
</feature>
<dbReference type="Proteomes" id="UP001146793">
    <property type="component" value="Unassembled WGS sequence"/>
</dbReference>
<dbReference type="GO" id="GO:0005737">
    <property type="term" value="C:cytoplasm"/>
    <property type="evidence" value="ECO:0007669"/>
    <property type="project" value="UniProtKB-ARBA"/>
</dbReference>
<feature type="domain" description="P/Homo B" evidence="11">
    <location>
        <begin position="413"/>
        <end position="558"/>
    </location>
</feature>
<dbReference type="GO" id="GO:0016020">
    <property type="term" value="C:membrane"/>
    <property type="evidence" value="ECO:0007669"/>
    <property type="project" value="TreeGrafter"/>
</dbReference>
<evidence type="ECO:0000256" key="1">
    <source>
        <dbReference type="ARBA" id="ARBA00005325"/>
    </source>
</evidence>
<dbReference type="InterPro" id="IPR036852">
    <property type="entry name" value="Peptidase_S8/S53_dom_sf"/>
</dbReference>
<protein>
    <submittedName>
        <fullName evidence="12">Neuroendocrine convertase</fullName>
    </submittedName>
</protein>
<dbReference type="PANTHER" id="PTHR42884:SF14">
    <property type="entry name" value="NEUROENDOCRINE CONVERTASE 1"/>
    <property type="match status" value="1"/>
</dbReference>
<dbReference type="AlphaFoldDB" id="A0AAV7Z5N7"/>
<accession>A0AAV7Z5N7</accession>
<reference evidence="12" key="1">
    <citation type="submission" date="2022-08" db="EMBL/GenBank/DDBJ databases">
        <title>Novel sulphate-reducing endosymbionts in the free-living metamonad Anaeramoeba.</title>
        <authorList>
            <person name="Jerlstrom-Hultqvist J."/>
            <person name="Cepicka I."/>
            <person name="Gallot-Lavallee L."/>
            <person name="Salas-Leiva D."/>
            <person name="Curtis B.A."/>
            <person name="Zahonova K."/>
            <person name="Pipaliya S."/>
            <person name="Dacks J."/>
            <person name="Roger A.J."/>
        </authorList>
    </citation>
    <scope>NUCLEOTIDE SEQUENCE</scope>
    <source>
        <strain evidence="12">Busselton2</strain>
    </source>
</reference>
<dbReference type="PROSITE" id="PS00138">
    <property type="entry name" value="SUBTILASE_SER"/>
    <property type="match status" value="1"/>
</dbReference>
<dbReference type="Pfam" id="PF00082">
    <property type="entry name" value="Peptidase_S8"/>
    <property type="match status" value="1"/>
</dbReference>
<evidence type="ECO:0000256" key="5">
    <source>
        <dbReference type="ARBA" id="ARBA00022825"/>
    </source>
</evidence>
<dbReference type="GO" id="GO:0012505">
    <property type="term" value="C:endomembrane system"/>
    <property type="evidence" value="ECO:0007669"/>
    <property type="project" value="UniProtKB-ARBA"/>
</dbReference>
<dbReference type="InterPro" id="IPR034182">
    <property type="entry name" value="Kexin/furin"/>
</dbReference>
<dbReference type="PROSITE" id="PS51829">
    <property type="entry name" value="P_HOMO_B"/>
    <property type="match status" value="1"/>
</dbReference>
<keyword evidence="10" id="KW-1133">Transmembrane helix</keyword>
<dbReference type="Gene3D" id="2.60.120.260">
    <property type="entry name" value="Galactose-binding domain-like"/>
    <property type="match status" value="1"/>
</dbReference>